<gene>
    <name evidence="1" type="ORF">SDC9_184573</name>
</gene>
<protein>
    <submittedName>
        <fullName evidence="1">Uncharacterized protein</fullName>
    </submittedName>
</protein>
<accession>A0A645HDF1</accession>
<comment type="caution">
    <text evidence="1">The sequence shown here is derived from an EMBL/GenBank/DDBJ whole genome shotgun (WGS) entry which is preliminary data.</text>
</comment>
<reference evidence="1" key="1">
    <citation type="submission" date="2019-08" db="EMBL/GenBank/DDBJ databases">
        <authorList>
            <person name="Kucharzyk K."/>
            <person name="Murdoch R.W."/>
            <person name="Higgins S."/>
            <person name="Loffler F."/>
        </authorList>
    </citation>
    <scope>NUCLEOTIDE SEQUENCE</scope>
</reference>
<name>A0A645HDF1_9ZZZZ</name>
<dbReference type="AlphaFoldDB" id="A0A645HDF1"/>
<evidence type="ECO:0000313" key="1">
    <source>
        <dbReference type="EMBL" id="MPN37057.1"/>
    </source>
</evidence>
<organism evidence="1">
    <name type="scientific">bioreactor metagenome</name>
    <dbReference type="NCBI Taxonomy" id="1076179"/>
    <lineage>
        <taxon>unclassified sequences</taxon>
        <taxon>metagenomes</taxon>
        <taxon>ecological metagenomes</taxon>
    </lineage>
</organism>
<proteinExistence type="predicted"/>
<dbReference type="EMBL" id="VSSQ01091519">
    <property type="protein sequence ID" value="MPN37057.1"/>
    <property type="molecule type" value="Genomic_DNA"/>
</dbReference>
<sequence>MFKGDLGKGDALYIIGADGVKGHVQMPGFLHHAVQVLRDRGRVHGIHLADHGFAARLADLLSGRFQFCKCSAGQVHHGAFSGKPQRNGPAYLAAATKHNCNFVL</sequence>